<sequence>MSPSNSAFQTKSAPPPSSPVAPTATATTSVSAHTTTRYDYEMNEILLLFGFVLLCSPHHRHHHHHHHHHHHLWPLSQRSWSKMYEFTFKAKHKLVINAYICSYLCKARILVFFVALELCVVGGGFGVCSDILLMFYIKEYKTYDVQTWMCMPCFDPVTLKSFERVFKGTKTRFLMAII</sequence>
<dbReference type="EMBL" id="CAJHJT010000012">
    <property type="protein sequence ID" value="CAD7000696.1"/>
    <property type="molecule type" value="Genomic_DNA"/>
</dbReference>
<keyword evidence="4" id="KW-1185">Reference proteome</keyword>
<evidence type="ECO:0000256" key="2">
    <source>
        <dbReference type="SAM" id="Phobius"/>
    </source>
</evidence>
<evidence type="ECO:0000313" key="3">
    <source>
        <dbReference type="EMBL" id="CAD7000696.1"/>
    </source>
</evidence>
<dbReference type="AlphaFoldDB" id="A0A811USC6"/>
<dbReference type="Proteomes" id="UP000606786">
    <property type="component" value="Unassembled WGS sequence"/>
</dbReference>
<evidence type="ECO:0000313" key="4">
    <source>
        <dbReference type="Proteomes" id="UP000606786"/>
    </source>
</evidence>
<evidence type="ECO:0000256" key="1">
    <source>
        <dbReference type="SAM" id="MobiDB-lite"/>
    </source>
</evidence>
<accession>A0A811USC6</accession>
<comment type="caution">
    <text evidence="3">The sequence shown here is derived from an EMBL/GenBank/DDBJ whole genome shotgun (WGS) entry which is preliminary data.</text>
</comment>
<reference evidence="3" key="1">
    <citation type="submission" date="2020-11" db="EMBL/GenBank/DDBJ databases">
        <authorList>
            <person name="Whitehead M."/>
        </authorList>
    </citation>
    <scope>NUCLEOTIDE SEQUENCE</scope>
    <source>
        <strain evidence="3">EGII</strain>
    </source>
</reference>
<keyword evidence="2" id="KW-0472">Membrane</keyword>
<keyword evidence="2" id="KW-0812">Transmembrane</keyword>
<organism evidence="3 4">
    <name type="scientific">Ceratitis capitata</name>
    <name type="common">Mediterranean fruit fly</name>
    <name type="synonym">Tephritis capitata</name>
    <dbReference type="NCBI Taxonomy" id="7213"/>
    <lineage>
        <taxon>Eukaryota</taxon>
        <taxon>Metazoa</taxon>
        <taxon>Ecdysozoa</taxon>
        <taxon>Arthropoda</taxon>
        <taxon>Hexapoda</taxon>
        <taxon>Insecta</taxon>
        <taxon>Pterygota</taxon>
        <taxon>Neoptera</taxon>
        <taxon>Endopterygota</taxon>
        <taxon>Diptera</taxon>
        <taxon>Brachycera</taxon>
        <taxon>Muscomorpha</taxon>
        <taxon>Tephritoidea</taxon>
        <taxon>Tephritidae</taxon>
        <taxon>Ceratitis</taxon>
        <taxon>Ceratitis</taxon>
    </lineage>
</organism>
<name>A0A811USC6_CERCA</name>
<protein>
    <submittedName>
        <fullName evidence="3">(Mediterranean fruit fly) hypothetical protein</fullName>
    </submittedName>
</protein>
<feature type="transmembrane region" description="Helical" evidence="2">
    <location>
        <begin position="109"/>
        <end position="137"/>
    </location>
</feature>
<feature type="region of interest" description="Disordered" evidence="1">
    <location>
        <begin position="1"/>
        <end position="26"/>
    </location>
</feature>
<keyword evidence="2" id="KW-1133">Transmembrane helix</keyword>
<proteinExistence type="predicted"/>
<gene>
    <name evidence="3" type="ORF">CCAP1982_LOCUS9170</name>
</gene>
<feature type="compositionally biased region" description="Polar residues" evidence="1">
    <location>
        <begin position="1"/>
        <end position="11"/>
    </location>
</feature>